<evidence type="ECO:0000313" key="1">
    <source>
        <dbReference type="EMBL" id="KAG2659737.1"/>
    </source>
</evidence>
<name>A0A8T0XJW8_PANVG</name>
<dbReference type="EMBL" id="CM029037">
    <property type="protein sequence ID" value="KAG2659737.1"/>
    <property type="molecule type" value="Genomic_DNA"/>
</dbReference>
<sequence>MLSSRCACSTLECFVRLSAVHTAEISSSCHLDIAGIQFDATLVCRSCNVPIVQKSLIPIQQGRVCMHGVLETGSCLYMKKKLNWCSTLMLLNQRGTRMLMMMPLDLMIGQMVYVDSANCNLLLFIFTRASTFVAPAFQRTVGTRLLYKCRDTLFHSWCLVLISSMRYSLYLSSEFFICV</sequence>
<protein>
    <submittedName>
        <fullName evidence="1">Uncharacterized protein</fullName>
    </submittedName>
</protein>
<comment type="caution">
    <text evidence="1">The sequence shown here is derived from an EMBL/GenBank/DDBJ whole genome shotgun (WGS) entry which is preliminary data.</text>
</comment>
<gene>
    <name evidence="1" type="ORF">PVAP13_1KG379500</name>
</gene>
<evidence type="ECO:0000313" key="2">
    <source>
        <dbReference type="Proteomes" id="UP000823388"/>
    </source>
</evidence>
<reference evidence="1" key="1">
    <citation type="submission" date="2020-05" db="EMBL/GenBank/DDBJ databases">
        <title>WGS assembly of Panicum virgatum.</title>
        <authorList>
            <person name="Lovell J.T."/>
            <person name="Jenkins J."/>
            <person name="Shu S."/>
            <person name="Juenger T.E."/>
            <person name="Schmutz J."/>
        </authorList>
    </citation>
    <scope>NUCLEOTIDE SEQUENCE</scope>
    <source>
        <strain evidence="1">AP13</strain>
    </source>
</reference>
<organism evidence="1 2">
    <name type="scientific">Panicum virgatum</name>
    <name type="common">Blackwell switchgrass</name>
    <dbReference type="NCBI Taxonomy" id="38727"/>
    <lineage>
        <taxon>Eukaryota</taxon>
        <taxon>Viridiplantae</taxon>
        <taxon>Streptophyta</taxon>
        <taxon>Embryophyta</taxon>
        <taxon>Tracheophyta</taxon>
        <taxon>Spermatophyta</taxon>
        <taxon>Magnoliopsida</taxon>
        <taxon>Liliopsida</taxon>
        <taxon>Poales</taxon>
        <taxon>Poaceae</taxon>
        <taxon>PACMAD clade</taxon>
        <taxon>Panicoideae</taxon>
        <taxon>Panicodae</taxon>
        <taxon>Paniceae</taxon>
        <taxon>Panicinae</taxon>
        <taxon>Panicum</taxon>
        <taxon>Panicum sect. Hiantes</taxon>
    </lineage>
</organism>
<keyword evidence="2" id="KW-1185">Reference proteome</keyword>
<proteinExistence type="predicted"/>
<accession>A0A8T0XJW8</accession>
<dbReference type="AlphaFoldDB" id="A0A8T0XJW8"/>
<dbReference type="Proteomes" id="UP000823388">
    <property type="component" value="Chromosome 1K"/>
</dbReference>